<dbReference type="Proteomes" id="UP000000311">
    <property type="component" value="Unassembled WGS sequence"/>
</dbReference>
<dbReference type="Gene3D" id="3.30.420.10">
    <property type="entry name" value="Ribonuclease H-like superfamily/Ribonuclease H"/>
    <property type="match status" value="1"/>
</dbReference>
<evidence type="ECO:0000313" key="1">
    <source>
        <dbReference type="EMBL" id="EFN69935.1"/>
    </source>
</evidence>
<evidence type="ECO:0008006" key="3">
    <source>
        <dbReference type="Google" id="ProtNLM"/>
    </source>
</evidence>
<dbReference type="AlphaFoldDB" id="E2A9F4"/>
<sequence>RSGRPKSVASEEKQIEIAQAFVENPHLSLRRAGNEHDASHETVRKVLKSIHFHPYKIHLVQELNEDDPDRRIEFSETMMNRIDEDPLFLYNIVFSDEATFTLKGEVNRHNCRYWSETNPAWMLDSHTQYPQKLNVWAGILNDTFIGPFFIDGNLNAGMYEQLLRNQIIPRIREI</sequence>
<dbReference type="PANTHER" id="PTHR47326">
    <property type="entry name" value="TRANSPOSABLE ELEMENT TC3 TRANSPOSASE-LIKE PROTEIN"/>
    <property type="match status" value="1"/>
</dbReference>
<evidence type="ECO:0000313" key="2">
    <source>
        <dbReference type="Proteomes" id="UP000000311"/>
    </source>
</evidence>
<dbReference type="OrthoDB" id="9986793at2759"/>
<keyword evidence="2" id="KW-1185">Reference proteome</keyword>
<dbReference type="OMA" id="EIHNANT"/>
<dbReference type="GO" id="GO:0003676">
    <property type="term" value="F:nucleic acid binding"/>
    <property type="evidence" value="ECO:0007669"/>
    <property type="project" value="InterPro"/>
</dbReference>
<dbReference type="PANTHER" id="PTHR47326:SF1">
    <property type="entry name" value="HTH PSQ-TYPE DOMAIN-CONTAINING PROTEIN"/>
    <property type="match status" value="1"/>
</dbReference>
<organism evidence="2">
    <name type="scientific">Camponotus floridanus</name>
    <name type="common">Florida carpenter ant</name>
    <dbReference type="NCBI Taxonomy" id="104421"/>
    <lineage>
        <taxon>Eukaryota</taxon>
        <taxon>Metazoa</taxon>
        <taxon>Ecdysozoa</taxon>
        <taxon>Arthropoda</taxon>
        <taxon>Hexapoda</taxon>
        <taxon>Insecta</taxon>
        <taxon>Pterygota</taxon>
        <taxon>Neoptera</taxon>
        <taxon>Endopterygota</taxon>
        <taxon>Hymenoptera</taxon>
        <taxon>Apocrita</taxon>
        <taxon>Aculeata</taxon>
        <taxon>Formicoidea</taxon>
        <taxon>Formicidae</taxon>
        <taxon>Formicinae</taxon>
        <taxon>Camponotus</taxon>
    </lineage>
</organism>
<feature type="non-terminal residue" evidence="1">
    <location>
        <position position="174"/>
    </location>
</feature>
<gene>
    <name evidence="1" type="ORF">EAG_00497</name>
</gene>
<proteinExistence type="predicted"/>
<protein>
    <recommendedName>
        <fullName evidence="3">Transposable element Tc3 transposase</fullName>
    </recommendedName>
</protein>
<dbReference type="InterPro" id="IPR036397">
    <property type="entry name" value="RNaseH_sf"/>
</dbReference>
<feature type="non-terminal residue" evidence="1">
    <location>
        <position position="1"/>
    </location>
</feature>
<reference evidence="1 2" key="1">
    <citation type="journal article" date="2010" name="Science">
        <title>Genomic comparison of the ants Camponotus floridanus and Harpegnathos saltator.</title>
        <authorList>
            <person name="Bonasio R."/>
            <person name="Zhang G."/>
            <person name="Ye C."/>
            <person name="Mutti N.S."/>
            <person name="Fang X."/>
            <person name="Qin N."/>
            <person name="Donahue G."/>
            <person name="Yang P."/>
            <person name="Li Q."/>
            <person name="Li C."/>
            <person name="Zhang P."/>
            <person name="Huang Z."/>
            <person name="Berger S.L."/>
            <person name="Reinberg D."/>
            <person name="Wang J."/>
            <person name="Liebig J."/>
        </authorList>
    </citation>
    <scope>NUCLEOTIDE SEQUENCE [LARGE SCALE GENOMIC DNA]</scope>
    <source>
        <strain evidence="2">C129</strain>
    </source>
</reference>
<dbReference type="EMBL" id="GL437848">
    <property type="protein sequence ID" value="EFN69935.1"/>
    <property type="molecule type" value="Genomic_DNA"/>
</dbReference>
<dbReference type="InParanoid" id="E2A9F4"/>
<accession>E2A9F4</accession>
<name>E2A9F4_CAMFO</name>